<feature type="active site" evidence="3">
    <location>
        <position position="372"/>
    </location>
</feature>
<dbReference type="Pfam" id="PF00561">
    <property type="entry name" value="Abhydrolase_1"/>
    <property type="match status" value="1"/>
</dbReference>
<accession>A0A177EY13</accession>
<evidence type="ECO:0000256" key="2">
    <source>
        <dbReference type="ARBA" id="ARBA00022679"/>
    </source>
</evidence>
<dbReference type="NCBIfam" id="NF001209">
    <property type="entry name" value="PRK00175.1"/>
    <property type="match status" value="1"/>
</dbReference>
<comment type="caution">
    <text evidence="6">The sequence shown here is derived from an EMBL/GenBank/DDBJ whole genome shotgun (WGS) entry which is preliminary data.</text>
</comment>
<feature type="active site" evidence="3">
    <location>
        <position position="401"/>
    </location>
</feature>
<feature type="active site" description="Nucleophile" evidence="3">
    <location>
        <position position="156"/>
    </location>
</feature>
<dbReference type="HAMAP" id="MF_00296">
    <property type="entry name" value="MetX_acyltransf"/>
    <property type="match status" value="1"/>
</dbReference>
<protein>
    <submittedName>
        <fullName evidence="6">Homoserine O-acetyltransferase</fullName>
    </submittedName>
</protein>
<dbReference type="OrthoDB" id="191364at2759"/>
<evidence type="ECO:0000259" key="5">
    <source>
        <dbReference type="Pfam" id="PF00561"/>
    </source>
</evidence>
<dbReference type="RefSeq" id="XP_022507791.1">
    <property type="nucleotide sequence ID" value="XM_022659922.1"/>
</dbReference>
<feature type="compositionally biased region" description="Polar residues" evidence="4">
    <location>
        <begin position="255"/>
        <end position="266"/>
    </location>
</feature>
<feature type="domain" description="AB hydrolase-1" evidence="5">
    <location>
        <begin position="60"/>
        <end position="404"/>
    </location>
</feature>
<dbReference type="Gene3D" id="3.40.50.1820">
    <property type="entry name" value="alpha/beta hydrolase"/>
    <property type="match status" value="1"/>
</dbReference>
<dbReference type="SUPFAM" id="SSF53474">
    <property type="entry name" value="alpha/beta-Hydrolases"/>
    <property type="match status" value="1"/>
</dbReference>
<dbReference type="PIRSF" id="PIRSF000443">
    <property type="entry name" value="Homoser_Ac_trans"/>
    <property type="match status" value="1"/>
</dbReference>
<reference evidence="6 7" key="1">
    <citation type="submission" date="2016-03" db="EMBL/GenBank/DDBJ databases">
        <title>Draft genome sequence of the Fonsecaea monophora CBS 269.37.</title>
        <authorList>
            <person name="Bombassaro A."/>
            <person name="Vinicius W.A."/>
            <person name="De Hoog S."/>
            <person name="Sun J."/>
            <person name="Souza E.M."/>
            <person name="Raittz R.T."/>
            <person name="Costa F."/>
            <person name="Leao A.C."/>
            <person name="Tadra-Sfeir M.Z."/>
            <person name="Baura V."/>
            <person name="Balsanelli E."/>
            <person name="Pedrosa F.O."/>
            <person name="Moreno L.F."/>
            <person name="Steffens M.B."/>
            <person name="Xi L."/>
            <person name="Bocca A.L."/>
            <person name="Felipe M.S."/>
            <person name="Teixeira M."/>
            <person name="Telles Filho F.Q."/>
            <person name="Azevedo C.M."/>
            <person name="Gomes R."/>
            <person name="Vicente V.A."/>
        </authorList>
    </citation>
    <scope>NUCLEOTIDE SEQUENCE [LARGE SCALE GENOMIC DNA]</scope>
    <source>
        <strain evidence="6 7">CBS 269.37</strain>
    </source>
</reference>
<dbReference type="InterPro" id="IPR000073">
    <property type="entry name" value="AB_hydrolase_1"/>
</dbReference>
<dbReference type="InterPro" id="IPR029058">
    <property type="entry name" value="AB_hydrolase_fold"/>
</dbReference>
<dbReference type="Proteomes" id="UP000077002">
    <property type="component" value="Unassembled WGS sequence"/>
</dbReference>
<gene>
    <name evidence="6" type="ORF">AYO21_09996</name>
</gene>
<comment type="similarity">
    <text evidence="1">Belongs to the AB hydrolase superfamily. MetX family.</text>
</comment>
<evidence type="ECO:0000256" key="3">
    <source>
        <dbReference type="PIRSR" id="PIRSR000443-1"/>
    </source>
</evidence>
<proteinExistence type="inferred from homology"/>
<sequence>MKDIMHVELNVQPECNYYTNLVRNLKTAIVPTFTLESGQQLHRVPVAYSAWGTLNEEGDNVLLICHALTGSSDVEDWWKPLIGRGKAVDTSRFFVICFNSLGSPYGSASPLTTDPMTGKPYGPTFPDTTFRDDVRIQKMVLDALGVRQVASVIGGSMGGMIALEWPLCTPPGYVSTVIPISTSAYQTAWGISWNTSQIRCIQADAQFRGGYYAPHPQGQPVQGLGAARMIGMLTYRSYTSFEARFGRRKSGPKRPSQSFSRPMTSIPSPPVPVAGDDTPETTDLKAEAQNFGPATIYSAQSYMQYQADKFLKRFDANCYIHLLRKMDSHDITRGRTTTSIPSASEEHPSTKSIAAVLATCPAPALVVSIDSDLLFPSEQQTLLANSLPRATLMKLNSSDGHDGFLLEMSAMQESISAFLREHCPHVFTAPVSDSGEEDNADVVTNSVFGELEADF</sequence>
<dbReference type="InterPro" id="IPR008220">
    <property type="entry name" value="HAT_MetX-like"/>
</dbReference>
<feature type="region of interest" description="Disordered" evidence="4">
    <location>
        <begin position="245"/>
        <end position="279"/>
    </location>
</feature>
<keyword evidence="7" id="KW-1185">Reference proteome</keyword>
<dbReference type="EMBL" id="LVKK01000107">
    <property type="protein sequence ID" value="OAG35839.1"/>
    <property type="molecule type" value="Genomic_DNA"/>
</dbReference>
<evidence type="ECO:0000256" key="4">
    <source>
        <dbReference type="SAM" id="MobiDB-lite"/>
    </source>
</evidence>
<dbReference type="NCBIfam" id="TIGR01392">
    <property type="entry name" value="homoserO_Ac_trn"/>
    <property type="match status" value="1"/>
</dbReference>
<keyword evidence="2 6" id="KW-0808">Transferase</keyword>
<evidence type="ECO:0000256" key="1">
    <source>
        <dbReference type="ARBA" id="ARBA00006886"/>
    </source>
</evidence>
<evidence type="ECO:0000313" key="6">
    <source>
        <dbReference type="EMBL" id="OAG35839.1"/>
    </source>
</evidence>
<evidence type="ECO:0000313" key="7">
    <source>
        <dbReference type="Proteomes" id="UP000077002"/>
    </source>
</evidence>
<dbReference type="GO" id="GO:0009092">
    <property type="term" value="P:homoserine metabolic process"/>
    <property type="evidence" value="ECO:0007669"/>
    <property type="project" value="TreeGrafter"/>
</dbReference>
<dbReference type="GO" id="GO:0009086">
    <property type="term" value="P:methionine biosynthetic process"/>
    <property type="evidence" value="ECO:0007669"/>
    <property type="project" value="TreeGrafter"/>
</dbReference>
<dbReference type="GeneID" id="34605123"/>
<dbReference type="PANTHER" id="PTHR32268:SF11">
    <property type="entry name" value="HOMOSERINE O-ACETYLTRANSFERASE"/>
    <property type="match status" value="1"/>
</dbReference>
<dbReference type="AlphaFoldDB" id="A0A177EY13"/>
<dbReference type="PANTHER" id="PTHR32268">
    <property type="entry name" value="HOMOSERINE O-ACETYLTRANSFERASE"/>
    <property type="match status" value="1"/>
</dbReference>
<dbReference type="GO" id="GO:0004414">
    <property type="term" value="F:homoserine O-acetyltransferase activity"/>
    <property type="evidence" value="ECO:0007669"/>
    <property type="project" value="TreeGrafter"/>
</dbReference>
<name>A0A177EY13_9EURO</name>
<organism evidence="6 7">
    <name type="scientific">Fonsecaea monophora</name>
    <dbReference type="NCBI Taxonomy" id="254056"/>
    <lineage>
        <taxon>Eukaryota</taxon>
        <taxon>Fungi</taxon>
        <taxon>Dikarya</taxon>
        <taxon>Ascomycota</taxon>
        <taxon>Pezizomycotina</taxon>
        <taxon>Eurotiomycetes</taxon>
        <taxon>Chaetothyriomycetidae</taxon>
        <taxon>Chaetothyriales</taxon>
        <taxon>Herpotrichiellaceae</taxon>
        <taxon>Fonsecaea</taxon>
    </lineage>
</organism>